<proteinExistence type="predicted"/>
<sequence length="161" mass="17171">MSKEAVLALAAAAVLAAAVALSGIPAYLKALMLLFRVLMVTGDVRSNEYVVEEGFAMAYLVSVVYSAYSQADMPVLFTLALLSLALRDYLHVLSKGKTSGAGYLLARYMPLHILAAVVVYGSLLLEALPRMGAVPVALSAVVAVLILTQFLVHEDSRRRAT</sequence>
<keyword evidence="1" id="KW-0472">Membrane</keyword>
<feature type="transmembrane region" description="Helical" evidence="1">
    <location>
        <begin position="105"/>
        <end position="125"/>
    </location>
</feature>
<keyword evidence="1" id="KW-0812">Transmembrane</keyword>
<feature type="transmembrane region" description="Helical" evidence="1">
    <location>
        <begin position="74"/>
        <end position="93"/>
    </location>
</feature>
<feature type="transmembrane region" description="Helical" evidence="1">
    <location>
        <begin position="131"/>
        <end position="152"/>
    </location>
</feature>
<feature type="transmembrane region" description="Helical" evidence="1">
    <location>
        <begin position="6"/>
        <end position="28"/>
    </location>
</feature>
<gene>
    <name evidence="2" type="ORF">ENM88_05690</name>
</gene>
<protein>
    <submittedName>
        <fullName evidence="2">Uncharacterized protein</fullName>
    </submittedName>
</protein>
<accession>A0A7J3X7P1</accession>
<organism evidence="2">
    <name type="scientific">Thermofilum pendens</name>
    <dbReference type="NCBI Taxonomy" id="2269"/>
    <lineage>
        <taxon>Archaea</taxon>
        <taxon>Thermoproteota</taxon>
        <taxon>Thermoprotei</taxon>
        <taxon>Thermofilales</taxon>
        <taxon>Thermofilaceae</taxon>
        <taxon>Thermofilum</taxon>
    </lineage>
</organism>
<dbReference type="EMBL" id="DRZM01000164">
    <property type="protein sequence ID" value="HHP05223.1"/>
    <property type="molecule type" value="Genomic_DNA"/>
</dbReference>
<keyword evidence="1" id="KW-1133">Transmembrane helix</keyword>
<evidence type="ECO:0000256" key="1">
    <source>
        <dbReference type="SAM" id="Phobius"/>
    </source>
</evidence>
<reference evidence="2" key="1">
    <citation type="journal article" date="2020" name="mSystems">
        <title>Genome- and Community-Level Interaction Insights into Carbon Utilization and Element Cycling Functions of Hydrothermarchaeota in Hydrothermal Sediment.</title>
        <authorList>
            <person name="Zhou Z."/>
            <person name="Liu Y."/>
            <person name="Xu W."/>
            <person name="Pan J."/>
            <person name="Luo Z.H."/>
            <person name="Li M."/>
        </authorList>
    </citation>
    <scope>NUCLEOTIDE SEQUENCE [LARGE SCALE GENOMIC DNA]</scope>
    <source>
        <strain evidence="2">SpSt-1125</strain>
    </source>
</reference>
<name>A0A7J3X7P1_THEPE</name>
<dbReference type="AlphaFoldDB" id="A0A7J3X7P1"/>
<evidence type="ECO:0000313" key="2">
    <source>
        <dbReference type="EMBL" id="HHP05223.1"/>
    </source>
</evidence>
<comment type="caution">
    <text evidence="2">The sequence shown here is derived from an EMBL/GenBank/DDBJ whole genome shotgun (WGS) entry which is preliminary data.</text>
</comment>